<comment type="caution">
    <text evidence="1">The sequence shown here is derived from an EMBL/GenBank/DDBJ whole genome shotgun (WGS) entry which is preliminary data.</text>
</comment>
<dbReference type="EMBL" id="FNVS01000002">
    <property type="protein sequence ID" value="SEF51498.1"/>
    <property type="molecule type" value="Genomic_DNA"/>
</dbReference>
<dbReference type="SFLD" id="SFLDG01129">
    <property type="entry name" value="C1.5:_HAD__Beta-PGM__Phosphata"/>
    <property type="match status" value="1"/>
</dbReference>
<dbReference type="Proteomes" id="UP000236725">
    <property type="component" value="Unassembled WGS sequence"/>
</dbReference>
<protein>
    <submittedName>
        <fullName evidence="1">Haloacid dehalogenase superfamily, subfamily IA, variant 3 with third motif having DD or ED</fullName>
    </submittedName>
</protein>
<dbReference type="InterPro" id="IPR036412">
    <property type="entry name" value="HAD-like_sf"/>
</dbReference>
<dbReference type="PANTHER" id="PTHR43611:SF3">
    <property type="entry name" value="FLAVIN MONONUCLEOTIDE HYDROLASE 1, CHLOROPLATIC"/>
    <property type="match status" value="1"/>
</dbReference>
<evidence type="ECO:0000313" key="1">
    <source>
        <dbReference type="EMBL" id="SEF51498.1"/>
    </source>
</evidence>
<reference evidence="1 2" key="1">
    <citation type="submission" date="2016-10" db="EMBL/GenBank/DDBJ databases">
        <authorList>
            <person name="Varghese N."/>
            <person name="Submissions S."/>
        </authorList>
    </citation>
    <scope>NUCLEOTIDE SEQUENCE [LARGE SCALE GENOMIC DNA]</scope>
    <source>
        <strain evidence="1 2">DSM 29073</strain>
    </source>
</reference>
<dbReference type="InterPro" id="IPR006439">
    <property type="entry name" value="HAD-SF_hydro_IA"/>
</dbReference>
<dbReference type="RefSeq" id="WP_103982337.1">
    <property type="nucleotide sequence ID" value="NZ_FNVS01000002.1"/>
</dbReference>
<dbReference type="SFLD" id="SFLDS00003">
    <property type="entry name" value="Haloacid_Dehalogenase"/>
    <property type="match status" value="1"/>
</dbReference>
<dbReference type="Gene3D" id="3.40.50.1000">
    <property type="entry name" value="HAD superfamily/HAD-like"/>
    <property type="match status" value="1"/>
</dbReference>
<evidence type="ECO:0000313" key="2">
    <source>
        <dbReference type="Proteomes" id="UP000236725"/>
    </source>
</evidence>
<dbReference type="PRINTS" id="PR00413">
    <property type="entry name" value="HADHALOGNASE"/>
</dbReference>
<dbReference type="Gene3D" id="1.10.150.240">
    <property type="entry name" value="Putative phosphatase, domain 2"/>
    <property type="match status" value="1"/>
</dbReference>
<dbReference type="InterPro" id="IPR023198">
    <property type="entry name" value="PGP-like_dom2"/>
</dbReference>
<sequence length="419" mass="49419">MNKFAFVLVGGICSGKSTFANKLEKTGDFFIVSKDKCIYESDMLCREHIFKSWEEVREEHINSLNGKNVILDETLRIGKLDKIKEKGYTIIAVLLEKDRTIREKRLLQRNALNKQYLLELSRIANIDFHLCSQEVRRNYWRDKHFRDSIPQKEQTQFDEILKKLYLLGSTFIKDEEPNPVCYNQIDYIINAEDIDVDNGVEISDIIKKCTSYHEYKKQWAKKIKFCIWDVGGVFYHYSLEKLSQWCSQKTIDYPKWESLKGTFSFNDYMLGIITFDELCVNICQYYSIPYLPEYNSQIKQCLEMGVGEVYSETEEAIKYLKKKGIVNCVLSNALPILADDGNYPELIDSEHRFYSFIFQRLKPDNDIYKMMQNKLNTPFENMIFIDDKKRNIDAAIELGIYSILYQQENIKDAIKKIFE</sequence>
<keyword evidence="2" id="KW-1185">Reference proteome</keyword>
<dbReference type="AlphaFoldDB" id="A0A8G2F3Z3"/>
<dbReference type="SUPFAM" id="SSF52540">
    <property type="entry name" value="P-loop containing nucleoside triphosphate hydrolases"/>
    <property type="match status" value="1"/>
</dbReference>
<dbReference type="Gene3D" id="3.40.50.300">
    <property type="entry name" value="P-loop containing nucleotide triphosphate hydrolases"/>
    <property type="match status" value="1"/>
</dbReference>
<gene>
    <name evidence="1" type="ORF">SAMN05444001_10224</name>
</gene>
<dbReference type="InterPro" id="IPR023214">
    <property type="entry name" value="HAD_sf"/>
</dbReference>
<dbReference type="NCBIfam" id="TIGR01509">
    <property type="entry name" value="HAD-SF-IA-v3"/>
    <property type="match status" value="1"/>
</dbReference>
<accession>A0A8G2F3Z3</accession>
<dbReference type="CDD" id="cd02019">
    <property type="entry name" value="NK"/>
    <property type="match status" value="1"/>
</dbReference>
<name>A0A8G2F3Z3_9BACT</name>
<dbReference type="Pfam" id="PF00702">
    <property type="entry name" value="Hydrolase"/>
    <property type="match status" value="1"/>
</dbReference>
<organism evidence="1 2">
    <name type="scientific">Parabacteroides chinchillae</name>
    <dbReference type="NCBI Taxonomy" id="871327"/>
    <lineage>
        <taxon>Bacteria</taxon>
        <taxon>Pseudomonadati</taxon>
        <taxon>Bacteroidota</taxon>
        <taxon>Bacteroidia</taxon>
        <taxon>Bacteroidales</taxon>
        <taxon>Tannerellaceae</taxon>
        <taxon>Parabacteroides</taxon>
    </lineage>
</organism>
<dbReference type="SUPFAM" id="SSF56784">
    <property type="entry name" value="HAD-like"/>
    <property type="match status" value="1"/>
</dbReference>
<proteinExistence type="predicted"/>
<dbReference type="InterPro" id="IPR027417">
    <property type="entry name" value="P-loop_NTPase"/>
</dbReference>
<dbReference type="PANTHER" id="PTHR43611">
    <property type="entry name" value="ALPHA-D-GLUCOSE 1-PHOSPHATE PHOSPHATASE"/>
    <property type="match status" value="1"/>
</dbReference>